<organism evidence="2 3">
    <name type="scientific">Deinococcus proteolyticus (strain ATCC 35074 / DSM 20540 / JCM 6276 / NBRC 101906 / NCIMB 13154 / VKM Ac-1939 / CCM 2703 / MRP)</name>
    <dbReference type="NCBI Taxonomy" id="693977"/>
    <lineage>
        <taxon>Bacteria</taxon>
        <taxon>Thermotogati</taxon>
        <taxon>Deinococcota</taxon>
        <taxon>Deinococci</taxon>
        <taxon>Deinococcales</taxon>
        <taxon>Deinococcaceae</taxon>
        <taxon>Deinococcus</taxon>
    </lineage>
</organism>
<gene>
    <name evidence="2" type="ordered locus">Deipr_1762</name>
</gene>
<dbReference type="Proteomes" id="UP000007718">
    <property type="component" value="Chromosome"/>
</dbReference>
<name>F0RLH1_DEIPM</name>
<reference evidence="2 3" key="2">
    <citation type="journal article" date="2012" name="Stand. Genomic Sci.">
        <title>Complete genome sequence of the orange-red pigmented, radioresistant Deinococcus proteolyticus type strain (MRP(T)).</title>
        <authorList>
            <person name="Copeland A."/>
            <person name="Zeytun A."/>
            <person name="Yassawong M."/>
            <person name="Nolan M."/>
            <person name="Lucas S."/>
            <person name="Hammon N."/>
            <person name="Deshpande S."/>
            <person name="Cheng J.F."/>
            <person name="Han C."/>
            <person name="Tapia R."/>
            <person name="Goodwin L.A."/>
            <person name="Pitluck S."/>
            <person name="Mavromatis K."/>
            <person name="Liolios K."/>
            <person name="Pagani I."/>
            <person name="Ivanova N."/>
            <person name="Mikhailova N."/>
            <person name="Pati A."/>
            <person name="Chen A."/>
            <person name="Palaniappan K."/>
            <person name="Land M."/>
            <person name="Hauser L."/>
            <person name="Jeffries C.D."/>
            <person name="Brambilla E.M."/>
            <person name="Rohde M."/>
            <person name="Sikorski J."/>
            <person name="Pukall R."/>
            <person name="Goker M."/>
            <person name="Detter J.C."/>
            <person name="Woyke T."/>
            <person name="Bristow J."/>
            <person name="Eisen J.A."/>
            <person name="Markowitz V."/>
            <person name="Hugenholtz P."/>
            <person name="Kyrpides N.C."/>
            <person name="Klenk H.P."/>
            <person name="Lapidus A."/>
        </authorList>
    </citation>
    <scope>NUCLEOTIDE SEQUENCE [LARGE SCALE GENOMIC DNA]</scope>
    <source>
        <strain evidence="3">ATCC 35074 / DSM 20540 / JCM 6276 / NBRC 101906 / NCIMB 13154 / VKM Ac-1939 / CCM 2703 / MRP</strain>
    </source>
</reference>
<dbReference type="KEGG" id="dpt:Deipr_1762"/>
<reference evidence="3" key="1">
    <citation type="submission" date="2011-02" db="EMBL/GenBank/DDBJ databases">
        <title>The complete sequence of chromosome of Deinococcus proteolyticus DSM 20540.</title>
        <authorList>
            <consortium name="US DOE Joint Genome Institute (JGI-PGF)"/>
            <person name="Lucas S."/>
            <person name="Copeland A."/>
            <person name="Lapidus A."/>
            <person name="Bruce D."/>
            <person name="Goodwin L."/>
            <person name="Pitluck S."/>
            <person name="Kyrpides N."/>
            <person name="Mavromatis K."/>
            <person name="Pagani I."/>
            <person name="Ivanova N."/>
            <person name="Ovchinnikova G."/>
            <person name="Zeytun A."/>
            <person name="Detter J.C."/>
            <person name="Han C."/>
            <person name="Land M."/>
            <person name="Hauser L."/>
            <person name="Markowitz V."/>
            <person name="Cheng J.-F."/>
            <person name="Hugenholtz P."/>
            <person name="Woyke T."/>
            <person name="Wu D."/>
            <person name="Pukall R."/>
            <person name="Steenblock K."/>
            <person name="Brambilla E."/>
            <person name="Klenk H.-P."/>
            <person name="Eisen J.A."/>
        </authorList>
    </citation>
    <scope>NUCLEOTIDE SEQUENCE [LARGE SCALE GENOMIC DNA]</scope>
    <source>
        <strain evidence="3">ATCC 35074 / DSM 20540 / JCM 6276 / NBRC 101906 / NCIMB 13154 / VKM Ac-1939 / CCM 2703 / MRP</strain>
    </source>
</reference>
<dbReference type="HOGENOM" id="CLU_1037165_0_0_0"/>
<accession>F0RLH1</accession>
<keyword evidence="3" id="KW-1185">Reference proteome</keyword>
<sequence length="268" mass="28073">MRQPKHCCGQLSTGQPSPGQPRIGQMNRVLSAALWSVTLLGACAPSPSGPEWTQAGTAEQQAWKDAAGTDPVQDAPDIVAATLDFPAGTQTVAYVTLRSDRPAEVTLKSLSAELAARFPQGVSKGYVYQERWLVGTATNSRCQPPQVRVLALAGELPPREGQQWTGALGLLPDPDPCSGLEAGSLTQSFRKEPLRLNEWNPVHSTGVGSSGEAAVTTAIYPTDQPLPVPAGASAEELVLLQGQPGAPLTYGDLALPALPEPGTPVSRQ</sequence>
<evidence type="ECO:0000256" key="1">
    <source>
        <dbReference type="SAM" id="MobiDB-lite"/>
    </source>
</evidence>
<evidence type="ECO:0000313" key="2">
    <source>
        <dbReference type="EMBL" id="ADY26895.1"/>
    </source>
</evidence>
<proteinExistence type="predicted"/>
<evidence type="ECO:0000313" key="3">
    <source>
        <dbReference type="Proteomes" id="UP000007718"/>
    </source>
</evidence>
<dbReference type="AlphaFoldDB" id="F0RLH1"/>
<feature type="region of interest" description="Disordered" evidence="1">
    <location>
        <begin position="1"/>
        <end position="22"/>
    </location>
</feature>
<protein>
    <submittedName>
        <fullName evidence="2">Uncharacterized protein</fullName>
    </submittedName>
</protein>
<dbReference type="EMBL" id="CP002536">
    <property type="protein sequence ID" value="ADY26895.1"/>
    <property type="molecule type" value="Genomic_DNA"/>
</dbReference>